<dbReference type="PANTHER" id="PTHR38471:SF2">
    <property type="entry name" value="FOUR HELIX BUNDLE PROTEIN"/>
    <property type="match status" value="1"/>
</dbReference>
<dbReference type="PIRSF" id="PIRSF035652">
    <property type="entry name" value="CHP02436"/>
    <property type="match status" value="1"/>
</dbReference>
<name>A0A1F5HKR3_9BACT</name>
<dbReference type="AlphaFoldDB" id="A0A1F5HKR3"/>
<dbReference type="PANTHER" id="PTHR38471">
    <property type="entry name" value="FOUR HELIX BUNDLE PROTEIN"/>
    <property type="match status" value="1"/>
</dbReference>
<protein>
    <recommendedName>
        <fullName evidence="3">Four helix bundle protein</fullName>
    </recommendedName>
</protein>
<organism evidence="1 2">
    <name type="scientific">Candidatus Curtissbacteria bacterium RIFCSPHIGHO2_12_FULL_41_17</name>
    <dbReference type="NCBI Taxonomy" id="1797722"/>
    <lineage>
        <taxon>Bacteria</taxon>
        <taxon>Candidatus Curtissiibacteriota</taxon>
    </lineage>
</organism>
<evidence type="ECO:0000313" key="1">
    <source>
        <dbReference type="EMBL" id="OGE04726.1"/>
    </source>
</evidence>
<evidence type="ECO:0000313" key="2">
    <source>
        <dbReference type="Proteomes" id="UP000178369"/>
    </source>
</evidence>
<dbReference type="Proteomes" id="UP000178369">
    <property type="component" value="Unassembled WGS sequence"/>
</dbReference>
<dbReference type="NCBIfam" id="TIGR02436">
    <property type="entry name" value="four helix bundle protein"/>
    <property type="match status" value="1"/>
</dbReference>
<dbReference type="EMBL" id="MFBL01000027">
    <property type="protein sequence ID" value="OGE04726.1"/>
    <property type="molecule type" value="Genomic_DNA"/>
</dbReference>
<dbReference type="SUPFAM" id="SSF158446">
    <property type="entry name" value="IVS-encoded protein-like"/>
    <property type="match status" value="1"/>
</dbReference>
<dbReference type="InterPro" id="IPR036583">
    <property type="entry name" value="23S_rRNA_IVS_sf"/>
</dbReference>
<accession>A0A1F5HKR3</accession>
<dbReference type="InterPro" id="IPR012657">
    <property type="entry name" value="23S_rRNA-intervening_sequence"/>
</dbReference>
<dbReference type="Pfam" id="PF05635">
    <property type="entry name" value="23S_rRNA_IVP"/>
    <property type="match status" value="1"/>
</dbReference>
<proteinExistence type="predicted"/>
<evidence type="ECO:0008006" key="3">
    <source>
        <dbReference type="Google" id="ProtNLM"/>
    </source>
</evidence>
<comment type="caution">
    <text evidence="1">The sequence shown here is derived from an EMBL/GenBank/DDBJ whole genome shotgun (WGS) entry which is preliminary data.</text>
</comment>
<sequence>MKTTSEELYERLLDFAKKSLELVKKLPKTTYNIEYGSQLIRSSGSPGANYIEAVEGSSRKDFIHRLKICRKESKESIHWLRLIKYANGQIVGVAEEADELIREAGEFIKIFTSSILTSQKNLGK</sequence>
<reference evidence="1 2" key="1">
    <citation type="journal article" date="2016" name="Nat. Commun.">
        <title>Thousands of microbial genomes shed light on interconnected biogeochemical processes in an aquifer system.</title>
        <authorList>
            <person name="Anantharaman K."/>
            <person name="Brown C.T."/>
            <person name="Hug L.A."/>
            <person name="Sharon I."/>
            <person name="Castelle C.J."/>
            <person name="Probst A.J."/>
            <person name="Thomas B.C."/>
            <person name="Singh A."/>
            <person name="Wilkins M.J."/>
            <person name="Karaoz U."/>
            <person name="Brodie E.L."/>
            <person name="Williams K.H."/>
            <person name="Hubbard S.S."/>
            <person name="Banfield J.F."/>
        </authorList>
    </citation>
    <scope>NUCLEOTIDE SEQUENCE [LARGE SCALE GENOMIC DNA]</scope>
</reference>
<gene>
    <name evidence="1" type="ORF">A3F45_01275</name>
</gene>
<dbReference type="Gene3D" id="1.20.1440.60">
    <property type="entry name" value="23S rRNA-intervening sequence"/>
    <property type="match status" value="1"/>
</dbReference>